<dbReference type="PANTHER" id="PTHR46600">
    <property type="entry name" value="THAP DOMAIN-CONTAINING"/>
    <property type="match status" value="1"/>
</dbReference>
<name>A0AAV0VQT5_9HEMI</name>
<evidence type="ECO:0000256" key="4">
    <source>
        <dbReference type="ARBA" id="ARBA00022771"/>
    </source>
</evidence>
<dbReference type="EMBL" id="CARXXK010000002">
    <property type="protein sequence ID" value="CAI6354554.1"/>
    <property type="molecule type" value="Genomic_DNA"/>
</dbReference>
<evidence type="ECO:0000256" key="10">
    <source>
        <dbReference type="ARBA" id="ARBA00023242"/>
    </source>
</evidence>
<dbReference type="GO" id="GO:0043565">
    <property type="term" value="F:sequence-specific DNA binding"/>
    <property type="evidence" value="ECO:0007669"/>
    <property type="project" value="InterPro"/>
</dbReference>
<dbReference type="InterPro" id="IPR038441">
    <property type="entry name" value="THAP_Znf_sf"/>
</dbReference>
<dbReference type="GO" id="GO:0005654">
    <property type="term" value="C:nucleoplasm"/>
    <property type="evidence" value="ECO:0007669"/>
    <property type="project" value="UniProtKB-SubCell"/>
</dbReference>
<evidence type="ECO:0000256" key="11">
    <source>
        <dbReference type="ARBA" id="ARBA00023306"/>
    </source>
</evidence>
<keyword evidence="3" id="KW-0479">Metal-binding</keyword>
<evidence type="ECO:0000256" key="7">
    <source>
        <dbReference type="ARBA" id="ARBA00023054"/>
    </source>
</evidence>
<keyword evidence="6" id="KW-0805">Transcription regulation</keyword>
<keyword evidence="4 12" id="KW-0863">Zinc-finger</keyword>
<keyword evidence="5" id="KW-0862">Zinc</keyword>
<evidence type="ECO:0000256" key="3">
    <source>
        <dbReference type="ARBA" id="ARBA00022723"/>
    </source>
</evidence>
<evidence type="ECO:0000256" key="12">
    <source>
        <dbReference type="PROSITE-ProRule" id="PRU00309"/>
    </source>
</evidence>
<dbReference type="PROSITE" id="PS50950">
    <property type="entry name" value="ZF_THAP"/>
    <property type="match status" value="1"/>
</dbReference>
<proteinExistence type="inferred from homology"/>
<protein>
    <recommendedName>
        <fullName evidence="13">THAP-type domain-containing protein</fullName>
    </recommendedName>
</protein>
<dbReference type="EMBL" id="CARXXK010000001">
    <property type="protein sequence ID" value="CAI6345317.1"/>
    <property type="molecule type" value="Genomic_DNA"/>
</dbReference>
<keyword evidence="9" id="KW-0804">Transcription</keyword>
<evidence type="ECO:0000256" key="5">
    <source>
        <dbReference type="ARBA" id="ARBA00022833"/>
    </source>
</evidence>
<dbReference type="PANTHER" id="PTHR46600:SF1">
    <property type="entry name" value="THAP DOMAIN-CONTAINING PROTEIN 1"/>
    <property type="match status" value="1"/>
</dbReference>
<keyword evidence="8 12" id="KW-0238">DNA-binding</keyword>
<dbReference type="GO" id="GO:0008270">
    <property type="term" value="F:zinc ion binding"/>
    <property type="evidence" value="ECO:0007669"/>
    <property type="project" value="UniProtKB-KW"/>
</dbReference>
<evidence type="ECO:0000313" key="16">
    <source>
        <dbReference type="Proteomes" id="UP001160148"/>
    </source>
</evidence>
<organism evidence="14 16">
    <name type="scientific">Macrosiphum euphorbiae</name>
    <name type="common">potato aphid</name>
    <dbReference type="NCBI Taxonomy" id="13131"/>
    <lineage>
        <taxon>Eukaryota</taxon>
        <taxon>Metazoa</taxon>
        <taxon>Ecdysozoa</taxon>
        <taxon>Arthropoda</taxon>
        <taxon>Hexapoda</taxon>
        <taxon>Insecta</taxon>
        <taxon>Pterygota</taxon>
        <taxon>Neoptera</taxon>
        <taxon>Paraneoptera</taxon>
        <taxon>Hemiptera</taxon>
        <taxon>Sternorrhyncha</taxon>
        <taxon>Aphidomorpha</taxon>
        <taxon>Aphidoidea</taxon>
        <taxon>Aphididae</taxon>
        <taxon>Macrosiphini</taxon>
        <taxon>Macrosiphum</taxon>
    </lineage>
</organism>
<dbReference type="InterPro" id="IPR026516">
    <property type="entry name" value="THAP1/10"/>
</dbReference>
<comment type="subcellular location">
    <subcellularLocation>
        <location evidence="1">Nucleus</location>
        <location evidence="1">Nucleoplasm</location>
    </subcellularLocation>
</comment>
<keyword evidence="7" id="KW-0175">Coiled coil</keyword>
<dbReference type="InterPro" id="IPR006612">
    <property type="entry name" value="THAP_Znf"/>
</dbReference>
<dbReference type="SUPFAM" id="SSF57716">
    <property type="entry name" value="Glucocorticoid receptor-like (DNA-binding domain)"/>
    <property type="match status" value="1"/>
</dbReference>
<evidence type="ECO:0000256" key="9">
    <source>
        <dbReference type="ARBA" id="ARBA00023163"/>
    </source>
</evidence>
<accession>A0AAV0VQT5</accession>
<reference evidence="14 16" key="1">
    <citation type="submission" date="2023-01" db="EMBL/GenBank/DDBJ databases">
        <authorList>
            <person name="Whitehead M."/>
        </authorList>
    </citation>
    <scope>NUCLEOTIDE SEQUENCE [LARGE SCALE GENOMIC DNA]</scope>
</reference>
<evidence type="ECO:0000313" key="14">
    <source>
        <dbReference type="EMBL" id="CAI6345317.1"/>
    </source>
</evidence>
<dbReference type="Proteomes" id="UP001160148">
    <property type="component" value="Unassembled WGS sequence"/>
</dbReference>
<keyword evidence="11" id="KW-0131">Cell cycle</keyword>
<evidence type="ECO:0000256" key="1">
    <source>
        <dbReference type="ARBA" id="ARBA00004642"/>
    </source>
</evidence>
<keyword evidence="10" id="KW-0539">Nucleus</keyword>
<dbReference type="SMART" id="SM00980">
    <property type="entry name" value="THAP"/>
    <property type="match status" value="1"/>
</dbReference>
<evidence type="ECO:0000313" key="15">
    <source>
        <dbReference type="EMBL" id="CAI6354554.1"/>
    </source>
</evidence>
<dbReference type="Pfam" id="PF05485">
    <property type="entry name" value="THAP"/>
    <property type="match status" value="1"/>
</dbReference>
<evidence type="ECO:0000256" key="2">
    <source>
        <dbReference type="ARBA" id="ARBA00006177"/>
    </source>
</evidence>
<evidence type="ECO:0000259" key="13">
    <source>
        <dbReference type="PROSITE" id="PS50950"/>
    </source>
</evidence>
<dbReference type="AlphaFoldDB" id="A0AAV0VQT5"/>
<feature type="domain" description="THAP-type" evidence="13">
    <location>
        <begin position="14"/>
        <end position="90"/>
    </location>
</feature>
<gene>
    <name evidence="15" type="ORF">MEUPH1_LOCUS10537</name>
    <name evidence="14" type="ORF">MEUPH1_LOCUS2348</name>
</gene>
<dbReference type="Gene3D" id="6.20.210.20">
    <property type="entry name" value="THAP domain"/>
    <property type="match status" value="1"/>
</dbReference>
<comment type="caution">
    <text evidence="14">The sequence shown here is derived from an EMBL/GenBank/DDBJ whole genome shotgun (WGS) entry which is preliminary data.</text>
</comment>
<keyword evidence="16" id="KW-1185">Reference proteome</keyword>
<comment type="similarity">
    <text evidence="2">Belongs to the THAP1 family.</text>
</comment>
<evidence type="ECO:0000256" key="6">
    <source>
        <dbReference type="ARBA" id="ARBA00023015"/>
    </source>
</evidence>
<sequence>MEVGATFTPRKNNSNRFCCVYGCTSLARRNPEIKFATFPKITDAVRRKKWINVLKMGKKVTDSMSVCSLHFKRDDYINLLLQIAIADSLFLFNNIC</sequence>
<evidence type="ECO:0000256" key="8">
    <source>
        <dbReference type="ARBA" id="ARBA00023125"/>
    </source>
</evidence>